<reference evidence="3" key="1">
    <citation type="submission" date="2023-11" db="EMBL/GenBank/DDBJ databases">
        <authorList>
            <person name="Alioto T."/>
            <person name="Alioto T."/>
            <person name="Gomez Garrido J."/>
        </authorList>
    </citation>
    <scope>NUCLEOTIDE SEQUENCE</scope>
</reference>
<keyword evidence="4" id="KW-1185">Reference proteome</keyword>
<feature type="region of interest" description="Disordered" evidence="1">
    <location>
        <begin position="47"/>
        <end position="70"/>
    </location>
</feature>
<evidence type="ECO:0000313" key="4">
    <source>
        <dbReference type="Proteomes" id="UP001296104"/>
    </source>
</evidence>
<dbReference type="Pfam" id="PF05686">
    <property type="entry name" value="Glyco_transf_90"/>
    <property type="match status" value="1"/>
</dbReference>
<organism evidence="3 4">
    <name type="scientific">Lecanosticta acicola</name>
    <dbReference type="NCBI Taxonomy" id="111012"/>
    <lineage>
        <taxon>Eukaryota</taxon>
        <taxon>Fungi</taxon>
        <taxon>Dikarya</taxon>
        <taxon>Ascomycota</taxon>
        <taxon>Pezizomycotina</taxon>
        <taxon>Dothideomycetes</taxon>
        <taxon>Dothideomycetidae</taxon>
        <taxon>Mycosphaerellales</taxon>
        <taxon>Mycosphaerellaceae</taxon>
        <taxon>Lecanosticta</taxon>
    </lineage>
</organism>
<dbReference type="PANTHER" id="PTHR12203:SF107">
    <property type="entry name" value="GLYCOSYL TRANSFERASE CAP10 DOMAIN-CONTAINING PROTEIN"/>
    <property type="match status" value="1"/>
</dbReference>
<accession>A0AAI8YRH6</accession>
<dbReference type="Proteomes" id="UP001296104">
    <property type="component" value="Unassembled WGS sequence"/>
</dbReference>
<dbReference type="AlphaFoldDB" id="A0AAI8YRH6"/>
<comment type="caution">
    <text evidence="3">The sequence shown here is derived from an EMBL/GenBank/DDBJ whole genome shotgun (WGS) entry which is preliminary data.</text>
</comment>
<protein>
    <recommendedName>
        <fullName evidence="2">Glycosyl transferase CAP10 domain-containing protein</fullName>
    </recommendedName>
</protein>
<dbReference type="InterPro" id="IPR051091">
    <property type="entry name" value="O-Glucosyltr/Glycosyltrsf_90"/>
</dbReference>
<evidence type="ECO:0000256" key="1">
    <source>
        <dbReference type="SAM" id="MobiDB-lite"/>
    </source>
</evidence>
<proteinExistence type="predicted"/>
<name>A0AAI8YRH6_9PEZI</name>
<dbReference type="SMART" id="SM00672">
    <property type="entry name" value="CAP10"/>
    <property type="match status" value="1"/>
</dbReference>
<dbReference type="PANTHER" id="PTHR12203">
    <property type="entry name" value="KDEL LYS-ASP-GLU-LEU CONTAINING - RELATED"/>
    <property type="match status" value="1"/>
</dbReference>
<gene>
    <name evidence="3" type="ORF">LECACI_7A000535</name>
</gene>
<dbReference type="EMBL" id="CAVMBE010000002">
    <property type="protein sequence ID" value="CAK3778512.1"/>
    <property type="molecule type" value="Genomic_DNA"/>
</dbReference>
<evidence type="ECO:0000259" key="2">
    <source>
        <dbReference type="SMART" id="SM00672"/>
    </source>
</evidence>
<evidence type="ECO:0000313" key="3">
    <source>
        <dbReference type="EMBL" id="CAK3778512.1"/>
    </source>
</evidence>
<dbReference type="InterPro" id="IPR006598">
    <property type="entry name" value="CAP10"/>
</dbReference>
<feature type="compositionally biased region" description="Low complexity" evidence="1">
    <location>
        <begin position="56"/>
        <end position="67"/>
    </location>
</feature>
<sequence>MEGLLSWKRLCFLLGGLIVLQFTFLFSSRLGRDMSPDILNKLHHSRPYHAKPQPVQSTSQQITTNSSDYTQDRCETEFPDLYLPIDKTVSYWKDRGHTINSKDMDISWRPDGAIRILIHQNELRVLQTKGVLTRRDYHIRAVSILSMIQRALESATRAGEILPTIEVPLIMDDRSGLKGHPEATNTAWAWASNSENANHERQWLMPDFNFYSSPSSGSYAEQLRMAEQMDSDFEDKISKAYWRGVLWTAKELRGPLLDSMKGEYWADAAAVDWKTRENIVAMEEHCRYAFNVHTEGRSYSGRLPFLMNCDSVPIIHPLKWTAHFYHLLEPSGENQNYVSVRRNFSNLKEVVEYYLDRPREAQRIIENGKRIFRDKYLTPEATSCYFRRLIRAFGEVSFQPNASRPANKMLSYRPRGMAFDAFVHVNEDYDDEKWSERWD</sequence>
<feature type="domain" description="Glycosyl transferase CAP10" evidence="2">
    <location>
        <begin position="161"/>
        <end position="393"/>
    </location>
</feature>